<dbReference type="GeneID" id="13165434"/>
<name>I3UM98_9CAUD</name>
<evidence type="ECO:0000313" key="1">
    <source>
        <dbReference type="EMBL" id="AFK66613.1"/>
    </source>
</evidence>
<organism evidence="1 2">
    <name type="scientific">Colwellia phage 9A</name>
    <dbReference type="NCBI Taxonomy" id="765765"/>
    <lineage>
        <taxon>Viruses</taxon>
        <taxon>Duplodnaviria</taxon>
        <taxon>Heunggongvirae</taxon>
        <taxon>Uroviricota</taxon>
        <taxon>Caudoviricetes</taxon>
        <taxon>Franklinbayvirus</taxon>
        <taxon>Franklinbayvirus fv9A</taxon>
    </lineage>
</organism>
<dbReference type="Proteomes" id="UP000005266">
    <property type="component" value="Segment"/>
</dbReference>
<accession>I3UM98</accession>
<reference evidence="1 2" key="1">
    <citation type="journal article" date="2013" name="Extremophiles">
        <title>Genomic analysis of cold-active Colwelliaphage 9A and psychrophilic phage-host interactions.</title>
        <authorList>
            <person name="Colangelo-Lillis J.R."/>
            <person name="Deming J.W."/>
        </authorList>
    </citation>
    <scope>NUCLEOTIDE SEQUENCE [LARGE SCALE GENOMIC DNA]</scope>
    <source>
        <strain evidence="1">9A</strain>
    </source>
</reference>
<dbReference type="KEGG" id="vg:13165434"/>
<sequence>MRGYKFLVMQANPTNNVAFLTADLNGSGRSANHKTNVTDFDSSHDNRSHWNSADKLIIGFTRWYLRINQKEAYNMGNRLYSATNTYRFFRVDTDLDDYKSNVDQVELANNDLKPFEITEAEFISNIFNSWAWQQVSKLFPKTHTHTRPPQVPVEVEIVYNSETKSWCWISDYLQPKQEKHLTRKFMKVTIGLHHKEAVKYINARTNCKYRFGGNDEYYKREALKLKETK</sequence>
<dbReference type="EMBL" id="HQ317390">
    <property type="protein sequence ID" value="AFK66613.1"/>
    <property type="molecule type" value="Genomic_DNA"/>
</dbReference>
<proteinExistence type="predicted"/>
<protein>
    <submittedName>
        <fullName evidence="1">Uncharacterized protein</fullName>
    </submittedName>
</protein>
<evidence type="ECO:0000313" key="2">
    <source>
        <dbReference type="Proteomes" id="UP000005266"/>
    </source>
</evidence>
<gene>
    <name evidence="1" type="ORF">COPG_00017</name>
</gene>
<dbReference type="RefSeq" id="YP_006489203.1">
    <property type="nucleotide sequence ID" value="NC_018088.1"/>
</dbReference>
<keyword evidence="2" id="KW-1185">Reference proteome</keyword>